<protein>
    <recommendedName>
        <fullName evidence="3">C2H2-type domain-containing protein</fullName>
    </recommendedName>
</protein>
<proteinExistence type="predicted"/>
<evidence type="ECO:0000313" key="2">
    <source>
        <dbReference type="Proteomes" id="UP000762676"/>
    </source>
</evidence>
<reference evidence="1 2" key="1">
    <citation type="journal article" date="2021" name="Elife">
        <title>Chloroplast acquisition without the gene transfer in kleptoplastic sea slugs, Plakobranchus ocellatus.</title>
        <authorList>
            <person name="Maeda T."/>
            <person name="Takahashi S."/>
            <person name="Yoshida T."/>
            <person name="Shimamura S."/>
            <person name="Takaki Y."/>
            <person name="Nagai Y."/>
            <person name="Toyoda A."/>
            <person name="Suzuki Y."/>
            <person name="Arimoto A."/>
            <person name="Ishii H."/>
            <person name="Satoh N."/>
            <person name="Nishiyama T."/>
            <person name="Hasebe M."/>
            <person name="Maruyama T."/>
            <person name="Minagawa J."/>
            <person name="Obokata J."/>
            <person name="Shigenobu S."/>
        </authorList>
    </citation>
    <scope>NUCLEOTIDE SEQUENCE [LARGE SCALE GENOMIC DNA]</scope>
</reference>
<organism evidence="1 2">
    <name type="scientific">Elysia marginata</name>
    <dbReference type="NCBI Taxonomy" id="1093978"/>
    <lineage>
        <taxon>Eukaryota</taxon>
        <taxon>Metazoa</taxon>
        <taxon>Spiralia</taxon>
        <taxon>Lophotrochozoa</taxon>
        <taxon>Mollusca</taxon>
        <taxon>Gastropoda</taxon>
        <taxon>Heterobranchia</taxon>
        <taxon>Euthyneura</taxon>
        <taxon>Panpulmonata</taxon>
        <taxon>Sacoglossa</taxon>
        <taxon>Placobranchoidea</taxon>
        <taxon>Plakobranchidae</taxon>
        <taxon>Elysia</taxon>
    </lineage>
</organism>
<dbReference type="AlphaFoldDB" id="A0AAV4FD96"/>
<evidence type="ECO:0008006" key="3">
    <source>
        <dbReference type="Google" id="ProtNLM"/>
    </source>
</evidence>
<sequence length="247" mass="28005">MAESKRKRLDRLAETRGQRLVRLALLRKATDKPPKETEESESKVQRWLEMCYEDKKGKLNRACGKSNKECHEDCDYIPNSDSESISEVYPALKTCILKQSLVHGRSLESAEGTQSHVVTRPTEGTQSHVTQLAEGAQSHVLTQPVEGTQSHVLTQPAEETQSHILTQVLETTDVPDSQNAEKYRKPKRPCVFCEKLFSNLTLHLKRAHKNEPEVQRAMEMDDKGKTGCFDKLRKRGILNVNKKLKAS</sequence>
<gene>
    <name evidence="1" type="ORF">ElyMa_005674000</name>
</gene>
<dbReference type="PANTHER" id="PTHR33480">
    <property type="entry name" value="SET DOMAIN-CONTAINING PROTEIN-RELATED"/>
    <property type="match status" value="1"/>
</dbReference>
<comment type="caution">
    <text evidence="1">The sequence shown here is derived from an EMBL/GenBank/DDBJ whole genome shotgun (WGS) entry which is preliminary data.</text>
</comment>
<keyword evidence="2" id="KW-1185">Reference proteome</keyword>
<dbReference type="PANTHER" id="PTHR33480:SF1">
    <property type="entry name" value="TYR RECOMBINASE DOMAIN-CONTAINING PROTEIN"/>
    <property type="match status" value="1"/>
</dbReference>
<accession>A0AAV4FD96</accession>
<name>A0AAV4FD96_9GAST</name>
<evidence type="ECO:0000313" key="1">
    <source>
        <dbReference type="EMBL" id="GFR71237.1"/>
    </source>
</evidence>
<dbReference type="EMBL" id="BMAT01011360">
    <property type="protein sequence ID" value="GFR71237.1"/>
    <property type="molecule type" value="Genomic_DNA"/>
</dbReference>
<dbReference type="Proteomes" id="UP000762676">
    <property type="component" value="Unassembled WGS sequence"/>
</dbReference>